<organism evidence="1">
    <name type="scientific">Brassica oleracea</name>
    <name type="common">Wild cabbage</name>
    <dbReference type="NCBI Taxonomy" id="3712"/>
    <lineage>
        <taxon>Eukaryota</taxon>
        <taxon>Viridiplantae</taxon>
        <taxon>Streptophyta</taxon>
        <taxon>Embryophyta</taxon>
        <taxon>Tracheophyta</taxon>
        <taxon>Spermatophyta</taxon>
        <taxon>Magnoliopsida</taxon>
        <taxon>eudicotyledons</taxon>
        <taxon>Gunneridae</taxon>
        <taxon>Pentapetalae</taxon>
        <taxon>rosids</taxon>
        <taxon>malvids</taxon>
        <taxon>Brassicales</taxon>
        <taxon>Brassicaceae</taxon>
        <taxon>Brassiceae</taxon>
        <taxon>Brassica</taxon>
    </lineage>
</organism>
<protein>
    <submittedName>
        <fullName evidence="1">Uncharacterized protein</fullName>
    </submittedName>
</protein>
<evidence type="ECO:0000313" key="1">
    <source>
        <dbReference type="EMBL" id="VDD00937.1"/>
    </source>
</evidence>
<accession>A0A3P6B3W8</accession>
<name>A0A3P6B3W8_BRAOL</name>
<proteinExistence type="predicted"/>
<dbReference type="EMBL" id="LR031872">
    <property type="protein sequence ID" value="VDD00937.1"/>
    <property type="molecule type" value="Genomic_DNA"/>
</dbReference>
<reference evidence="1" key="1">
    <citation type="submission" date="2018-11" db="EMBL/GenBank/DDBJ databases">
        <authorList>
            <consortium name="Genoscope - CEA"/>
            <person name="William W."/>
        </authorList>
    </citation>
    <scope>NUCLEOTIDE SEQUENCE</scope>
</reference>
<sequence length="48" mass="5635">MTARKQRCLCDMKNFLDFASFAGVFVIKRNCVHLMRRMQRRVQSAGGR</sequence>
<gene>
    <name evidence="1" type="ORF">BOLC3T21287H</name>
</gene>
<dbReference type="AlphaFoldDB" id="A0A3P6B3W8"/>